<dbReference type="WBParaSite" id="PTRK_0000741700.1">
    <property type="protein sequence ID" value="PTRK_0000741700.1"/>
    <property type="gene ID" value="PTRK_0000741700"/>
</dbReference>
<dbReference type="Proteomes" id="UP000038045">
    <property type="component" value="Unplaced"/>
</dbReference>
<evidence type="ECO:0000313" key="3">
    <source>
        <dbReference type="WBParaSite" id="PTRK_0000741700.1"/>
    </source>
</evidence>
<keyword evidence="2" id="KW-1185">Reference proteome</keyword>
<dbReference type="STRING" id="131310.A0A0N4ZHL9"/>
<feature type="compositionally biased region" description="Low complexity" evidence="1">
    <location>
        <begin position="448"/>
        <end position="459"/>
    </location>
</feature>
<organism evidence="2 3">
    <name type="scientific">Parastrongyloides trichosuri</name>
    <name type="common">Possum-specific nematode worm</name>
    <dbReference type="NCBI Taxonomy" id="131310"/>
    <lineage>
        <taxon>Eukaryota</taxon>
        <taxon>Metazoa</taxon>
        <taxon>Ecdysozoa</taxon>
        <taxon>Nematoda</taxon>
        <taxon>Chromadorea</taxon>
        <taxon>Rhabditida</taxon>
        <taxon>Tylenchina</taxon>
        <taxon>Panagrolaimomorpha</taxon>
        <taxon>Strongyloidoidea</taxon>
        <taxon>Strongyloididae</taxon>
        <taxon>Parastrongyloides</taxon>
    </lineage>
</organism>
<evidence type="ECO:0000256" key="1">
    <source>
        <dbReference type="SAM" id="MobiDB-lite"/>
    </source>
</evidence>
<reference evidence="3" key="1">
    <citation type="submission" date="2017-02" db="UniProtKB">
        <authorList>
            <consortium name="WormBaseParasite"/>
        </authorList>
    </citation>
    <scope>IDENTIFICATION</scope>
</reference>
<proteinExistence type="predicted"/>
<protein>
    <submittedName>
        <fullName evidence="3">Tudor domain-containing protein</fullName>
    </submittedName>
</protein>
<feature type="region of interest" description="Disordered" evidence="1">
    <location>
        <begin position="444"/>
        <end position="463"/>
    </location>
</feature>
<evidence type="ECO:0000313" key="2">
    <source>
        <dbReference type="Proteomes" id="UP000038045"/>
    </source>
</evidence>
<accession>A0A0N4ZHL9</accession>
<dbReference type="AlphaFoldDB" id="A0A0N4ZHL9"/>
<sequence>MLIITDSENLLERFRMSLNINDDKSIIDSEKNIANAAIINYKKNHFVLREADDGYIILVGKDIPEESQKLIIECIHQIIVQNGKIKLFVVKTEIKDNDSAILKNLINQTKESWHSLWNSQLEKTLDLSESISRTERKTKLEKWLHLPNVDIALTSFDDLNLSQRICSFFNVNPIKFINQIYCGNRRDSDLSNDDLHETYKNDNNINLVHELSTKPPALNWTPFPRYSEVQISLKYKILKGCLTEDMFRFLISSSGKSYNWEYKYEWVNGILLREDVIKVTITRNDTDDDKFLFLEIAGRVDKDELDEDCLVPMKAIWPNLARVIKSTFCFFEKHDTIPYIMNLLLIGDIFFENDDKNFRIEARSVDMVQSFTSIERLGKVAFRAHDRTWLLNLSQVFPDIHPICDADLWKTRLMTFSTDNDKKDTKQKCNLNNQMLSLNEELKSANELSSHQQPSSLLSVHPHKSRGRKVSFGGISSFPISSFVNKTSNHENVEKNVLEKDTNLMEKTNIENNLLNNKNNEQHPVIENEINNAHSINDFIDNILTNVMEDVLHEKINI</sequence>
<name>A0A0N4ZHL9_PARTI</name>